<reference evidence="5 6" key="1">
    <citation type="submission" date="2014-08" db="EMBL/GenBank/DDBJ databases">
        <authorList>
            <person name="Wibberg D."/>
        </authorList>
    </citation>
    <scope>NUCLEOTIDE SEQUENCE [LARGE SCALE GENOMIC DNA]</scope>
    <source>
        <strain evidence="6">ING2-E5B</strain>
    </source>
</reference>
<dbReference type="EMBL" id="LN515532">
    <property type="protein sequence ID" value="CEA15305.1"/>
    <property type="molecule type" value="Genomic_DNA"/>
</dbReference>
<dbReference type="Gene3D" id="1.10.10.60">
    <property type="entry name" value="Homeodomain-like"/>
    <property type="match status" value="1"/>
</dbReference>
<keyword evidence="1" id="KW-0805">Transcription regulation</keyword>
<dbReference type="KEGG" id="pbt:ING2E5B_0538"/>
<evidence type="ECO:0000313" key="6">
    <source>
        <dbReference type="Proteomes" id="UP000032417"/>
    </source>
</evidence>
<evidence type="ECO:0000313" key="5">
    <source>
        <dbReference type="EMBL" id="CEA15305.1"/>
    </source>
</evidence>
<dbReference type="STRING" id="1562970.ING2E5B_0538"/>
<evidence type="ECO:0000256" key="1">
    <source>
        <dbReference type="ARBA" id="ARBA00023015"/>
    </source>
</evidence>
<keyword evidence="6" id="KW-1185">Reference proteome</keyword>
<dbReference type="InterPro" id="IPR018060">
    <property type="entry name" value="HTH_AraC"/>
</dbReference>
<evidence type="ECO:0000259" key="4">
    <source>
        <dbReference type="PROSITE" id="PS01124"/>
    </source>
</evidence>
<dbReference type="PANTHER" id="PTHR47504">
    <property type="entry name" value="RIGHT ORIGIN-BINDING PROTEIN"/>
    <property type="match status" value="1"/>
</dbReference>
<keyword evidence="2" id="KW-0238">DNA-binding</keyword>
<dbReference type="PROSITE" id="PS01124">
    <property type="entry name" value="HTH_ARAC_FAMILY_2"/>
    <property type="match status" value="1"/>
</dbReference>
<proteinExistence type="predicted"/>
<dbReference type="SUPFAM" id="SSF46689">
    <property type="entry name" value="Homeodomain-like"/>
    <property type="match status" value="2"/>
</dbReference>
<dbReference type="Pfam" id="PF12833">
    <property type="entry name" value="HTH_18"/>
    <property type="match status" value="1"/>
</dbReference>
<dbReference type="AlphaFoldDB" id="A0A098BXD0"/>
<name>A0A098BXD0_9BACT</name>
<dbReference type="Proteomes" id="UP000032417">
    <property type="component" value="Chromosome 1"/>
</dbReference>
<sequence length="148" mass="17254">MNYRSFLAQDVRHLEVKFKDGTKTNLKTSSNNKIVVMKVLPRAKNPFVVSVYENYSNGITAAELAEKCGYECFRTFQRHFKKHFGDTTYNWIFRTKMEDVSSLVLNTDLQMSEIAKKFKFKSPAHLTNAYKRQFGVCPQKHREQEGLS</sequence>
<feature type="domain" description="HTH araC/xylS-type" evidence="4">
    <location>
        <begin position="74"/>
        <end position="144"/>
    </location>
</feature>
<dbReference type="GO" id="GO:0043565">
    <property type="term" value="F:sequence-specific DNA binding"/>
    <property type="evidence" value="ECO:0007669"/>
    <property type="project" value="InterPro"/>
</dbReference>
<protein>
    <recommendedName>
        <fullName evidence="4">HTH araC/xylS-type domain-containing protein</fullName>
    </recommendedName>
</protein>
<dbReference type="SMART" id="SM00342">
    <property type="entry name" value="HTH_ARAC"/>
    <property type="match status" value="1"/>
</dbReference>
<keyword evidence="3" id="KW-0804">Transcription</keyword>
<dbReference type="GO" id="GO:0003700">
    <property type="term" value="F:DNA-binding transcription factor activity"/>
    <property type="evidence" value="ECO:0007669"/>
    <property type="project" value="InterPro"/>
</dbReference>
<evidence type="ECO:0000256" key="2">
    <source>
        <dbReference type="ARBA" id="ARBA00023125"/>
    </source>
</evidence>
<accession>A0A098BXD0</accession>
<gene>
    <name evidence="5" type="ORF">ING2E5B_0538</name>
</gene>
<evidence type="ECO:0000256" key="3">
    <source>
        <dbReference type="ARBA" id="ARBA00023163"/>
    </source>
</evidence>
<dbReference type="PANTHER" id="PTHR47504:SF5">
    <property type="entry name" value="RIGHT ORIGIN-BINDING PROTEIN"/>
    <property type="match status" value="1"/>
</dbReference>
<dbReference type="InterPro" id="IPR009057">
    <property type="entry name" value="Homeodomain-like_sf"/>
</dbReference>
<dbReference type="HOGENOM" id="CLU_1747975_0_0_10"/>
<dbReference type="InterPro" id="IPR050959">
    <property type="entry name" value="MarA-like"/>
</dbReference>
<organism evidence="5 6">
    <name type="scientific">Fermentimonas caenicola</name>
    <dbReference type="NCBI Taxonomy" id="1562970"/>
    <lineage>
        <taxon>Bacteria</taxon>
        <taxon>Pseudomonadati</taxon>
        <taxon>Bacteroidota</taxon>
        <taxon>Bacteroidia</taxon>
        <taxon>Bacteroidales</taxon>
        <taxon>Dysgonomonadaceae</taxon>
        <taxon>Fermentimonas</taxon>
    </lineage>
</organism>
<dbReference type="OrthoDB" id="1031098at2"/>